<keyword evidence="11" id="KW-0812">Transmembrane</keyword>
<keyword evidence="6" id="KW-0865">Zymogen</keyword>
<evidence type="ECO:0000256" key="5">
    <source>
        <dbReference type="ARBA" id="ARBA00023136"/>
    </source>
</evidence>
<dbReference type="EMBL" id="UOFV01000454">
    <property type="protein sequence ID" value="VAX04188.1"/>
    <property type="molecule type" value="Genomic_DNA"/>
</dbReference>
<evidence type="ECO:0000313" key="12">
    <source>
        <dbReference type="EMBL" id="VAX04188.1"/>
    </source>
</evidence>
<sequence>MLSYRYPLIAREGWSWIAAIAIPAVIVYLLYGLASLPLWALVLLLLFLFRDPARKVPAVPLGIVSPVDGKVVAIDTVHDTYLGRQALSISVKMGITNVYSAHSPMEGKVMEQWLDAPRKIAGTDEEVTTYAQWIQSDEDDDVVLVVEVNPHLPRPQCYAQSGERIGQGQRCGFIHFGSHVEVLIPMGSRIDASVGDNVLAGTDIIATLVHAKVTPPKPAQLATG</sequence>
<dbReference type="Pfam" id="PF02666">
    <property type="entry name" value="PS_Dcarbxylase"/>
    <property type="match status" value="1"/>
</dbReference>
<keyword evidence="2" id="KW-0444">Lipid biosynthesis</keyword>
<keyword evidence="3" id="KW-0210">Decarboxylase</keyword>
<evidence type="ECO:0000256" key="3">
    <source>
        <dbReference type="ARBA" id="ARBA00022793"/>
    </source>
</evidence>
<keyword evidence="8" id="KW-0456">Lyase</keyword>
<keyword evidence="10" id="KW-0670">Pyruvate</keyword>
<gene>
    <name evidence="12" type="ORF">MNBD_GAMMA19-475</name>
</gene>
<keyword evidence="1" id="KW-1003">Cell membrane</keyword>
<keyword evidence="7" id="KW-0594">Phospholipid biosynthesis</keyword>
<keyword evidence="9" id="KW-1208">Phospholipid metabolism</keyword>
<proteinExistence type="predicted"/>
<feature type="transmembrane region" description="Helical" evidence="11">
    <location>
        <begin position="16"/>
        <end position="49"/>
    </location>
</feature>
<evidence type="ECO:0000256" key="1">
    <source>
        <dbReference type="ARBA" id="ARBA00022475"/>
    </source>
</evidence>
<keyword evidence="5 11" id="KW-0472">Membrane</keyword>
<evidence type="ECO:0000256" key="8">
    <source>
        <dbReference type="ARBA" id="ARBA00023239"/>
    </source>
</evidence>
<dbReference type="InterPro" id="IPR033175">
    <property type="entry name" value="PSD-A"/>
</dbReference>
<dbReference type="PANTHER" id="PTHR35809:SF1">
    <property type="entry name" value="ARCHAETIDYLSERINE DECARBOXYLASE PROENZYME-RELATED"/>
    <property type="match status" value="1"/>
</dbReference>
<evidence type="ECO:0000256" key="11">
    <source>
        <dbReference type="SAM" id="Phobius"/>
    </source>
</evidence>
<organism evidence="12">
    <name type="scientific">hydrothermal vent metagenome</name>
    <dbReference type="NCBI Taxonomy" id="652676"/>
    <lineage>
        <taxon>unclassified sequences</taxon>
        <taxon>metagenomes</taxon>
        <taxon>ecological metagenomes</taxon>
    </lineage>
</organism>
<reference evidence="12" key="1">
    <citation type="submission" date="2018-06" db="EMBL/GenBank/DDBJ databases">
        <authorList>
            <person name="Zhirakovskaya E."/>
        </authorList>
    </citation>
    <scope>NUCLEOTIDE SEQUENCE</scope>
</reference>
<keyword evidence="11" id="KW-1133">Transmembrane helix</keyword>
<dbReference type="PANTHER" id="PTHR35809">
    <property type="entry name" value="ARCHAETIDYLSERINE DECARBOXYLASE PROENZYME-RELATED"/>
    <property type="match status" value="1"/>
</dbReference>
<dbReference type="GO" id="GO:0004609">
    <property type="term" value="F:phosphatidylserine decarboxylase activity"/>
    <property type="evidence" value="ECO:0007669"/>
    <property type="project" value="InterPro"/>
</dbReference>
<evidence type="ECO:0000256" key="9">
    <source>
        <dbReference type="ARBA" id="ARBA00023264"/>
    </source>
</evidence>
<evidence type="ECO:0000256" key="7">
    <source>
        <dbReference type="ARBA" id="ARBA00023209"/>
    </source>
</evidence>
<evidence type="ECO:0008006" key="13">
    <source>
        <dbReference type="Google" id="ProtNLM"/>
    </source>
</evidence>
<evidence type="ECO:0000256" key="6">
    <source>
        <dbReference type="ARBA" id="ARBA00023145"/>
    </source>
</evidence>
<accession>A0A3B1AY45</accession>
<dbReference type="InterPro" id="IPR003817">
    <property type="entry name" value="PS_Dcarbxylase"/>
</dbReference>
<evidence type="ECO:0000256" key="4">
    <source>
        <dbReference type="ARBA" id="ARBA00023098"/>
    </source>
</evidence>
<protein>
    <recommendedName>
        <fullName evidence="13">Phosphatidylserine decarboxylase</fullName>
    </recommendedName>
</protein>
<dbReference type="GO" id="GO:0008654">
    <property type="term" value="P:phospholipid biosynthetic process"/>
    <property type="evidence" value="ECO:0007669"/>
    <property type="project" value="UniProtKB-KW"/>
</dbReference>
<keyword evidence="4" id="KW-0443">Lipid metabolism</keyword>
<dbReference type="AlphaFoldDB" id="A0A3B1AY45"/>
<name>A0A3B1AY45_9ZZZZ</name>
<evidence type="ECO:0000256" key="2">
    <source>
        <dbReference type="ARBA" id="ARBA00022516"/>
    </source>
</evidence>
<evidence type="ECO:0000256" key="10">
    <source>
        <dbReference type="ARBA" id="ARBA00023317"/>
    </source>
</evidence>